<sequence>ALAARRPTGMSPRNGRRKDEPLHCIVPALCGIGILMARTWTGAIASGSRDFTPIERARVLRELLSGSYTGQRNRIPSEQFAGIVGLGGRTVRAILADIDGVECVLGYSDEGVCVAEYQEDAEHWTRVLKSRARAELDRAERRQQVADTLPRRQEMLI</sequence>
<gene>
    <name evidence="1" type="ORF">LCGC14_2747710</name>
</gene>
<organism evidence="1">
    <name type="scientific">marine sediment metagenome</name>
    <dbReference type="NCBI Taxonomy" id="412755"/>
    <lineage>
        <taxon>unclassified sequences</taxon>
        <taxon>metagenomes</taxon>
        <taxon>ecological metagenomes</taxon>
    </lineage>
</organism>
<dbReference type="EMBL" id="LAZR01050157">
    <property type="protein sequence ID" value="KKK87992.1"/>
    <property type="molecule type" value="Genomic_DNA"/>
</dbReference>
<dbReference type="AlphaFoldDB" id="A0A0F8Z2L7"/>
<comment type="caution">
    <text evidence="1">The sequence shown here is derived from an EMBL/GenBank/DDBJ whole genome shotgun (WGS) entry which is preliminary data.</text>
</comment>
<name>A0A0F8Z2L7_9ZZZZ</name>
<protein>
    <submittedName>
        <fullName evidence="1">Uncharacterized protein</fullName>
    </submittedName>
</protein>
<feature type="non-terminal residue" evidence="1">
    <location>
        <position position="1"/>
    </location>
</feature>
<reference evidence="1" key="1">
    <citation type="journal article" date="2015" name="Nature">
        <title>Complex archaea that bridge the gap between prokaryotes and eukaryotes.</title>
        <authorList>
            <person name="Spang A."/>
            <person name="Saw J.H."/>
            <person name="Jorgensen S.L."/>
            <person name="Zaremba-Niedzwiedzka K."/>
            <person name="Martijn J."/>
            <person name="Lind A.E."/>
            <person name="van Eijk R."/>
            <person name="Schleper C."/>
            <person name="Guy L."/>
            <person name="Ettema T.J."/>
        </authorList>
    </citation>
    <scope>NUCLEOTIDE SEQUENCE</scope>
</reference>
<accession>A0A0F8Z2L7</accession>
<proteinExistence type="predicted"/>
<evidence type="ECO:0000313" key="1">
    <source>
        <dbReference type="EMBL" id="KKK87992.1"/>
    </source>
</evidence>